<sequence>MEHNLKKDPLPSVDDYDMQSPEKKRIIDKGKGKARVVSVFSEAGDASQEQNPNEGDWEITASACANPVCRFGGTGLKESSGSGYIVSGSGVSRSPSLLGVAGDLLSAPPILHCPSAPCSSLQLTLLPEVLPYSPIVPEEVTVGSSKRTHSTTIHKDQGEGKVRAVLITAETHETHDIQSDQLEHDSDYRVSMSAYAKVDHLSSPEPAGASVSDSRSSDLLHSPPNCPEVVNSPTLSLSSEETNGESLPPAPPITVSDLVEQEIDVDEQREVDEVAGALEDERDLDRGSSVELQTKKSKRATSGLRTHSQAAFAPTQKLSSRSTKIKEEEEQEIETEPSNLKPNSLWRACSNAYCKMI</sequence>
<proteinExistence type="predicted"/>
<feature type="region of interest" description="Disordered" evidence="1">
    <location>
        <begin position="1"/>
        <end position="30"/>
    </location>
</feature>
<feature type="region of interest" description="Disordered" evidence="1">
    <location>
        <begin position="282"/>
        <end position="342"/>
    </location>
</feature>
<dbReference type="EMBL" id="JAOTPV010000016">
    <property type="protein sequence ID" value="KAJ4474258.1"/>
    <property type="molecule type" value="Genomic_DNA"/>
</dbReference>
<evidence type="ECO:0000313" key="2">
    <source>
        <dbReference type="EMBL" id="KAJ4474258.1"/>
    </source>
</evidence>
<name>A0A9W9A5V6_9AGAR</name>
<protein>
    <submittedName>
        <fullName evidence="2">Uncharacterized protein</fullName>
    </submittedName>
</protein>
<feature type="compositionally biased region" description="Basic and acidic residues" evidence="1">
    <location>
        <begin position="20"/>
        <end position="30"/>
    </location>
</feature>
<keyword evidence="3" id="KW-1185">Reference proteome</keyword>
<organism evidence="2 3">
    <name type="scientific">Lentinula aciculospora</name>
    <dbReference type="NCBI Taxonomy" id="153920"/>
    <lineage>
        <taxon>Eukaryota</taxon>
        <taxon>Fungi</taxon>
        <taxon>Dikarya</taxon>
        <taxon>Basidiomycota</taxon>
        <taxon>Agaricomycotina</taxon>
        <taxon>Agaricomycetes</taxon>
        <taxon>Agaricomycetidae</taxon>
        <taxon>Agaricales</taxon>
        <taxon>Marasmiineae</taxon>
        <taxon>Omphalotaceae</taxon>
        <taxon>Lentinula</taxon>
    </lineage>
</organism>
<evidence type="ECO:0000256" key="1">
    <source>
        <dbReference type="SAM" id="MobiDB-lite"/>
    </source>
</evidence>
<feature type="compositionally biased region" description="Polar residues" evidence="1">
    <location>
        <begin position="231"/>
        <end position="245"/>
    </location>
</feature>
<gene>
    <name evidence="2" type="ORF">J3R30DRAFT_651252</name>
</gene>
<accession>A0A9W9A5V6</accession>
<dbReference type="Proteomes" id="UP001150266">
    <property type="component" value="Unassembled WGS sequence"/>
</dbReference>
<dbReference type="AlphaFoldDB" id="A0A9W9A5V6"/>
<evidence type="ECO:0000313" key="3">
    <source>
        <dbReference type="Proteomes" id="UP001150266"/>
    </source>
</evidence>
<reference evidence="2" key="1">
    <citation type="submission" date="2022-08" db="EMBL/GenBank/DDBJ databases">
        <title>A Global Phylogenomic Analysis of the Shiitake Genus Lentinula.</title>
        <authorList>
            <consortium name="DOE Joint Genome Institute"/>
            <person name="Sierra-Patev S."/>
            <person name="Min B."/>
            <person name="Naranjo-Ortiz M."/>
            <person name="Looney B."/>
            <person name="Konkel Z."/>
            <person name="Slot J.C."/>
            <person name="Sakamoto Y."/>
            <person name="Steenwyk J.L."/>
            <person name="Rokas A."/>
            <person name="Carro J."/>
            <person name="Camarero S."/>
            <person name="Ferreira P."/>
            <person name="Molpeceres G."/>
            <person name="Ruiz-Duenas F.J."/>
            <person name="Serrano A."/>
            <person name="Henrissat B."/>
            <person name="Drula E."/>
            <person name="Hughes K.W."/>
            <person name="Mata J.L."/>
            <person name="Ishikawa N.K."/>
            <person name="Vargas-Isla R."/>
            <person name="Ushijima S."/>
            <person name="Smith C.A."/>
            <person name="Ahrendt S."/>
            <person name="Andreopoulos W."/>
            <person name="He G."/>
            <person name="Labutti K."/>
            <person name="Lipzen A."/>
            <person name="Ng V."/>
            <person name="Riley R."/>
            <person name="Sandor L."/>
            <person name="Barry K."/>
            <person name="Martinez A.T."/>
            <person name="Xiao Y."/>
            <person name="Gibbons J.G."/>
            <person name="Terashima K."/>
            <person name="Grigoriev I.V."/>
            <person name="Hibbett D.S."/>
        </authorList>
    </citation>
    <scope>NUCLEOTIDE SEQUENCE</scope>
    <source>
        <strain evidence="2">JLM2183</strain>
    </source>
</reference>
<comment type="caution">
    <text evidence="2">The sequence shown here is derived from an EMBL/GenBank/DDBJ whole genome shotgun (WGS) entry which is preliminary data.</text>
</comment>
<feature type="region of interest" description="Disordered" evidence="1">
    <location>
        <begin position="200"/>
        <end position="253"/>
    </location>
</feature>